<keyword evidence="2" id="KW-0812">Transmembrane</keyword>
<sequence>MTSVTASDESERRVAEALSARASGAPRGTPRPAPSGRARSGRAPSGTSLTTALLIALLAGAVLGSALALISLLAPGVLPPLG</sequence>
<name>A0A543E2X2_9PSEU</name>
<dbReference type="EMBL" id="VFPA01000001">
    <property type="protein sequence ID" value="TQM15955.1"/>
    <property type="molecule type" value="Genomic_DNA"/>
</dbReference>
<evidence type="ECO:0000313" key="4">
    <source>
        <dbReference type="Proteomes" id="UP000315677"/>
    </source>
</evidence>
<evidence type="ECO:0000256" key="1">
    <source>
        <dbReference type="SAM" id="MobiDB-lite"/>
    </source>
</evidence>
<dbReference type="AlphaFoldDB" id="A0A543E2X2"/>
<comment type="caution">
    <text evidence="3">The sequence shown here is derived from an EMBL/GenBank/DDBJ whole genome shotgun (WGS) entry which is preliminary data.</text>
</comment>
<evidence type="ECO:0000256" key="2">
    <source>
        <dbReference type="SAM" id="Phobius"/>
    </source>
</evidence>
<evidence type="ECO:0000313" key="3">
    <source>
        <dbReference type="EMBL" id="TQM15955.1"/>
    </source>
</evidence>
<protein>
    <submittedName>
        <fullName evidence="3">Uncharacterized protein</fullName>
    </submittedName>
</protein>
<proteinExistence type="predicted"/>
<feature type="transmembrane region" description="Helical" evidence="2">
    <location>
        <begin position="49"/>
        <end position="74"/>
    </location>
</feature>
<gene>
    <name evidence="3" type="ORF">FB558_2752</name>
</gene>
<dbReference type="Proteomes" id="UP000315677">
    <property type="component" value="Unassembled WGS sequence"/>
</dbReference>
<keyword evidence="2" id="KW-1133">Transmembrane helix</keyword>
<organism evidence="3 4">
    <name type="scientific">Pseudonocardia kunmingensis</name>
    <dbReference type="NCBI Taxonomy" id="630975"/>
    <lineage>
        <taxon>Bacteria</taxon>
        <taxon>Bacillati</taxon>
        <taxon>Actinomycetota</taxon>
        <taxon>Actinomycetes</taxon>
        <taxon>Pseudonocardiales</taxon>
        <taxon>Pseudonocardiaceae</taxon>
        <taxon>Pseudonocardia</taxon>
    </lineage>
</organism>
<feature type="region of interest" description="Disordered" evidence="1">
    <location>
        <begin position="1"/>
        <end position="45"/>
    </location>
</feature>
<keyword evidence="2" id="KW-0472">Membrane</keyword>
<reference evidence="3 4" key="1">
    <citation type="submission" date="2019-06" db="EMBL/GenBank/DDBJ databases">
        <title>Sequencing the genomes of 1000 actinobacteria strains.</title>
        <authorList>
            <person name="Klenk H.-P."/>
        </authorList>
    </citation>
    <scope>NUCLEOTIDE SEQUENCE [LARGE SCALE GENOMIC DNA]</scope>
    <source>
        <strain evidence="3 4">DSM 45301</strain>
    </source>
</reference>
<keyword evidence="4" id="KW-1185">Reference proteome</keyword>
<accession>A0A543E2X2</accession>